<keyword evidence="2" id="KW-1185">Reference proteome</keyword>
<dbReference type="InterPro" id="IPR053745">
    <property type="entry name" value="Viral_Tail_Comp_sf"/>
</dbReference>
<dbReference type="InterPro" id="IPR021508">
    <property type="entry name" value="Gp17-like"/>
</dbReference>
<dbReference type="AlphaFoldDB" id="A0A418WTM0"/>
<dbReference type="Proteomes" id="UP000284605">
    <property type="component" value="Unassembled WGS sequence"/>
</dbReference>
<reference evidence="1 2" key="1">
    <citation type="submission" date="2018-09" db="EMBL/GenBank/DDBJ databases">
        <authorList>
            <person name="Zhu H."/>
        </authorList>
    </citation>
    <scope>NUCLEOTIDE SEQUENCE [LARGE SCALE GENOMIC DNA]</scope>
    <source>
        <strain evidence="1 2">K1W22B-8</strain>
    </source>
</reference>
<protein>
    <submittedName>
        <fullName evidence="1">DUF3168 domain-containing protein</fullName>
    </submittedName>
</protein>
<evidence type="ECO:0000313" key="2">
    <source>
        <dbReference type="Proteomes" id="UP000284605"/>
    </source>
</evidence>
<dbReference type="Gene3D" id="3.30.2000.30">
    <property type="match status" value="1"/>
</dbReference>
<sequence>MVPDAALALQSALFARLMADGDLLALCGGRIHDRRPEGSAFPHVVIGEASCVDDGSKSRPGQVHSLTLHVWSRYRGKAQAKQILAALAAALHHQPLTLGGDSTWVNGRVTYCAVLDDPDGVTTHGVLRLRVVTEAV</sequence>
<comment type="caution">
    <text evidence="1">The sequence shown here is derived from an EMBL/GenBank/DDBJ whole genome shotgun (WGS) entry which is preliminary data.</text>
</comment>
<dbReference type="EMBL" id="QYUK01000008">
    <property type="protein sequence ID" value="RJF94578.1"/>
    <property type="molecule type" value="Genomic_DNA"/>
</dbReference>
<organism evidence="1 2">
    <name type="scientific">Oleomonas cavernae</name>
    <dbReference type="NCBI Taxonomy" id="2320859"/>
    <lineage>
        <taxon>Bacteria</taxon>
        <taxon>Pseudomonadati</taxon>
        <taxon>Pseudomonadota</taxon>
        <taxon>Alphaproteobacteria</taxon>
        <taxon>Acetobacterales</taxon>
        <taxon>Acetobacteraceae</taxon>
        <taxon>Oleomonas</taxon>
    </lineage>
</organism>
<name>A0A418WTM0_9PROT</name>
<accession>A0A418WTM0</accession>
<gene>
    <name evidence="1" type="ORF">D3874_01705</name>
</gene>
<proteinExistence type="predicted"/>
<dbReference type="OrthoDB" id="7630456at2"/>
<dbReference type="Pfam" id="PF11367">
    <property type="entry name" value="Tail_completion_gp17"/>
    <property type="match status" value="1"/>
</dbReference>
<dbReference type="RefSeq" id="WP_119775779.1">
    <property type="nucleotide sequence ID" value="NZ_QYUK01000008.1"/>
</dbReference>
<evidence type="ECO:0000313" key="1">
    <source>
        <dbReference type="EMBL" id="RJF94578.1"/>
    </source>
</evidence>